<keyword evidence="4" id="KW-0479">Metal-binding</keyword>
<dbReference type="Gene3D" id="3.40.1210.10">
    <property type="entry name" value="Survival protein SurE-like phosphatase/nucleotidase"/>
    <property type="match status" value="1"/>
</dbReference>
<dbReference type="AlphaFoldDB" id="A0A1H5LX38"/>
<evidence type="ECO:0000259" key="6">
    <source>
        <dbReference type="Pfam" id="PF01975"/>
    </source>
</evidence>
<keyword evidence="5" id="KW-0378">Hydrolase</keyword>
<feature type="domain" description="Survival protein SurE-like phosphatase/nucleotidase" evidence="6">
    <location>
        <begin position="7"/>
        <end position="193"/>
    </location>
</feature>
<dbReference type="Pfam" id="PF01975">
    <property type="entry name" value="SurE"/>
    <property type="match status" value="1"/>
</dbReference>
<dbReference type="PANTHER" id="PTHR30457">
    <property type="entry name" value="5'-NUCLEOTIDASE SURE"/>
    <property type="match status" value="1"/>
</dbReference>
<evidence type="ECO:0000256" key="4">
    <source>
        <dbReference type="ARBA" id="ARBA00022723"/>
    </source>
</evidence>
<evidence type="ECO:0000256" key="1">
    <source>
        <dbReference type="ARBA" id="ARBA00000815"/>
    </source>
</evidence>
<dbReference type="InterPro" id="IPR002828">
    <property type="entry name" value="SurE-like_Pase/nucleotidase"/>
</dbReference>
<dbReference type="GO" id="GO:0008253">
    <property type="term" value="F:5'-nucleotidase activity"/>
    <property type="evidence" value="ECO:0007669"/>
    <property type="project" value="UniProtKB-EC"/>
</dbReference>
<gene>
    <name evidence="7" type="ORF">SAMN04490220_8478</name>
</gene>
<evidence type="ECO:0000256" key="3">
    <source>
        <dbReference type="ARBA" id="ARBA00012643"/>
    </source>
</evidence>
<dbReference type="GO" id="GO:0046872">
    <property type="term" value="F:metal ion binding"/>
    <property type="evidence" value="ECO:0007669"/>
    <property type="project" value="UniProtKB-KW"/>
</dbReference>
<reference evidence="8" key="1">
    <citation type="submission" date="2016-10" db="EMBL/GenBank/DDBJ databases">
        <authorList>
            <person name="Varghese N."/>
        </authorList>
    </citation>
    <scope>NUCLEOTIDE SEQUENCE [LARGE SCALE GENOMIC DNA]</scope>
    <source>
        <strain evidence="8">DSM 44719</strain>
    </source>
</reference>
<evidence type="ECO:0000313" key="8">
    <source>
        <dbReference type="Proteomes" id="UP000183407"/>
    </source>
</evidence>
<evidence type="ECO:0000313" key="7">
    <source>
        <dbReference type="EMBL" id="SEE81510.1"/>
    </source>
</evidence>
<evidence type="ECO:0000256" key="5">
    <source>
        <dbReference type="ARBA" id="ARBA00022801"/>
    </source>
</evidence>
<evidence type="ECO:0000256" key="2">
    <source>
        <dbReference type="ARBA" id="ARBA00011062"/>
    </source>
</evidence>
<sequence length="269" mass="27975">MTQRPHVLVTNDDGIDAPGLLALAHTACEQGYDVTVAAPHRQASGCAGGLTMFLVDERIEVSHRRLPGLPGVEAYSVAAHPGMITLAAVLGRFGPVPDLILSGINEGSNLGAAVLHSGTAGAAMVAGAHGVTALAASLHLDFEIEEPRTDGATRHWDTAAAVIGEILPNIMTADAGSVFNLNVPNLPVEEVRPLVAASWTLAGTAPTLLPFIADFDRHADALPVAELLEATIDIIEGSDIERVRVGHPTLSLLQLNGDSAIEWISQVSP</sequence>
<protein>
    <recommendedName>
        <fullName evidence="3">5'-nucleotidase</fullName>
        <ecNumber evidence="3">3.1.3.5</ecNumber>
    </recommendedName>
</protein>
<dbReference type="InterPro" id="IPR036523">
    <property type="entry name" value="SurE-like_sf"/>
</dbReference>
<dbReference type="PANTHER" id="PTHR30457:SF0">
    <property type="entry name" value="PHOSPHATASE, PUTATIVE (AFU_ORTHOLOGUE AFUA_4G01070)-RELATED"/>
    <property type="match status" value="1"/>
</dbReference>
<dbReference type="RefSeq" id="WP_073366697.1">
    <property type="nucleotide sequence ID" value="NZ_FNTL01000005.1"/>
</dbReference>
<dbReference type="SUPFAM" id="SSF64167">
    <property type="entry name" value="SurE-like"/>
    <property type="match status" value="1"/>
</dbReference>
<dbReference type="InterPro" id="IPR030048">
    <property type="entry name" value="SurE"/>
</dbReference>
<proteinExistence type="inferred from homology"/>
<dbReference type="EC" id="3.1.3.5" evidence="3"/>
<comment type="catalytic activity">
    <reaction evidence="1">
        <text>a ribonucleoside 5'-phosphate + H2O = a ribonucleoside + phosphate</text>
        <dbReference type="Rhea" id="RHEA:12484"/>
        <dbReference type="ChEBI" id="CHEBI:15377"/>
        <dbReference type="ChEBI" id="CHEBI:18254"/>
        <dbReference type="ChEBI" id="CHEBI:43474"/>
        <dbReference type="ChEBI" id="CHEBI:58043"/>
        <dbReference type="EC" id="3.1.3.5"/>
    </reaction>
</comment>
<dbReference type="EMBL" id="FNTL01000005">
    <property type="protein sequence ID" value="SEE81510.1"/>
    <property type="molecule type" value="Genomic_DNA"/>
</dbReference>
<accession>A0A1H5LX38</accession>
<comment type="similarity">
    <text evidence="2">Belongs to the SurE nucleotidase family.</text>
</comment>
<name>A0A1H5LX38_RHOJO</name>
<organism evidence="7 8">
    <name type="scientific">Rhodococcus jostii</name>
    <dbReference type="NCBI Taxonomy" id="132919"/>
    <lineage>
        <taxon>Bacteria</taxon>
        <taxon>Bacillati</taxon>
        <taxon>Actinomycetota</taxon>
        <taxon>Actinomycetes</taxon>
        <taxon>Mycobacteriales</taxon>
        <taxon>Nocardiaceae</taxon>
        <taxon>Rhodococcus</taxon>
    </lineage>
</organism>
<dbReference type="Proteomes" id="UP000183407">
    <property type="component" value="Unassembled WGS sequence"/>
</dbReference>